<name>A0ACC2KWX6_PERAE</name>
<dbReference type="EMBL" id="CM056819">
    <property type="protein sequence ID" value="KAJ8625582.1"/>
    <property type="molecule type" value="Genomic_DNA"/>
</dbReference>
<proteinExistence type="predicted"/>
<evidence type="ECO:0000313" key="2">
    <source>
        <dbReference type="Proteomes" id="UP001234297"/>
    </source>
</evidence>
<protein>
    <submittedName>
        <fullName evidence="1">Uncharacterized protein</fullName>
    </submittedName>
</protein>
<evidence type="ECO:0000313" key="1">
    <source>
        <dbReference type="EMBL" id="KAJ8625582.1"/>
    </source>
</evidence>
<keyword evidence="2" id="KW-1185">Reference proteome</keyword>
<comment type="caution">
    <text evidence="1">The sequence shown here is derived from an EMBL/GenBank/DDBJ whole genome shotgun (WGS) entry which is preliminary data.</text>
</comment>
<reference evidence="1 2" key="1">
    <citation type="journal article" date="2022" name="Hortic Res">
        <title>A haplotype resolved chromosomal level avocado genome allows analysis of novel avocado genes.</title>
        <authorList>
            <person name="Nath O."/>
            <person name="Fletcher S.J."/>
            <person name="Hayward A."/>
            <person name="Shaw L.M."/>
            <person name="Masouleh A.K."/>
            <person name="Furtado A."/>
            <person name="Henry R.J."/>
            <person name="Mitter N."/>
        </authorList>
    </citation>
    <scope>NUCLEOTIDE SEQUENCE [LARGE SCALE GENOMIC DNA]</scope>
    <source>
        <strain evidence="2">cv. Hass</strain>
    </source>
</reference>
<gene>
    <name evidence="1" type="ORF">MRB53_034112</name>
</gene>
<dbReference type="Proteomes" id="UP001234297">
    <property type="component" value="Chromosome 11"/>
</dbReference>
<organism evidence="1 2">
    <name type="scientific">Persea americana</name>
    <name type="common">Avocado</name>
    <dbReference type="NCBI Taxonomy" id="3435"/>
    <lineage>
        <taxon>Eukaryota</taxon>
        <taxon>Viridiplantae</taxon>
        <taxon>Streptophyta</taxon>
        <taxon>Embryophyta</taxon>
        <taxon>Tracheophyta</taxon>
        <taxon>Spermatophyta</taxon>
        <taxon>Magnoliopsida</taxon>
        <taxon>Magnoliidae</taxon>
        <taxon>Laurales</taxon>
        <taxon>Lauraceae</taxon>
        <taxon>Persea</taxon>
    </lineage>
</organism>
<sequence>MYTFEWDFYERREAAAREEELLALETRERDGTWGICIPYLDTTRTWMSICYGTCTYTDLILSTQPQSSRIPSLSNSNQIVSPELKVLASGCLGL</sequence>
<accession>A0ACC2KWX6</accession>